<name>A0A9P0A2E6_BEMTA</name>
<feature type="region of interest" description="Disordered" evidence="2">
    <location>
        <begin position="715"/>
        <end position="737"/>
    </location>
</feature>
<dbReference type="Proteomes" id="UP001152759">
    <property type="component" value="Chromosome 10"/>
</dbReference>
<evidence type="ECO:0000313" key="4">
    <source>
        <dbReference type="EMBL" id="CAH0382971.1"/>
    </source>
</evidence>
<evidence type="ECO:0000259" key="3">
    <source>
        <dbReference type="Pfam" id="PF19314"/>
    </source>
</evidence>
<dbReference type="Pfam" id="PF19314">
    <property type="entry name" value="DUF5917"/>
    <property type="match status" value="1"/>
</dbReference>
<protein>
    <recommendedName>
        <fullName evidence="3">FHF complex subunit HOOK-interacting protein C-terminal domain-containing protein</fullName>
    </recommendedName>
</protein>
<evidence type="ECO:0000256" key="2">
    <source>
        <dbReference type="SAM" id="MobiDB-lite"/>
    </source>
</evidence>
<dbReference type="Pfam" id="PF10257">
    <property type="entry name" value="RAI16-like"/>
    <property type="match status" value="1"/>
</dbReference>
<dbReference type="OrthoDB" id="6287422at2759"/>
<gene>
    <name evidence="4" type="ORF">BEMITA_LOCUS2459</name>
</gene>
<feature type="compositionally biased region" description="Basic and acidic residues" evidence="2">
    <location>
        <begin position="543"/>
        <end position="553"/>
    </location>
</feature>
<sequence length="811" mass="91920">MSWLKSSSFRSSITRHRGSPPAKEFDPSACYDSFKKHWQQAFEIIERTQQEKCVTKQDDVLIVVNHIDQMISLLLLEFRSEFKDSPCLEYLLSEDLLECIYDWSLITGRFNNSLKLEQFKLYESLMSHSRNELLIHESFLRPLLRLLSSCVDQCFSVEAEKRLVALLNLLCVSFMQQSELIELFFPSLQEPSQNRFVIFSLLIPFIHREGPIGQQARDALLLCMSLSKHNDSVESFITNESNVCPVLATGLSGLYSRLPRKLSIEAEDWHRFTPDDVAEIKELTTFINSLEFCNVVVQISHPKVQNALLEFLYQGFLVPVLGPALLQDCVGLPGYNSQLHANIEEDLIVATAYFDLMLRSVTHPGLLHSLVRFTLQETYEGHRVIDALVTRINAESRLCLVTLATLESLVDLNCEDIMLDLVLRHLVPCTHVMLSQRSRVQHIDPYCRSAQKFLSLSPAITRYSRAEGSLYGDYRSYLSHARDRITSCTNATQSWTYPYDGESPPQIAVVPKSEELKSTLETDADHISLPSADDGSSGYESFKTFKDNNRLGEPEDTGGGGGDDAESLPSPCGSDSVMETCHTSNNVKQSNSTNSKTYLNNILSTTPSIGLFLDILFAKLESMLSHDLYVNLHLTGLVSRLAVYPQPLIHSFLLDHSLVFQPSIRSLFQVIGTLKQRIETKLSHESNLESLTQEAQLFLLHEEDRIVNARRNALNESPASLPPTKYSNDSFDRGDNKRRSLSTAFNAMFRRYSNSYKDSLKESELEPSEAGYWFFKRKNCEVKRVVMCGVLLDEWLKELAAITQEHAIAKS</sequence>
<feature type="domain" description="FHF complex subunit HOOK-interacting protein C-terminal" evidence="3">
    <location>
        <begin position="610"/>
        <end position="700"/>
    </location>
</feature>
<feature type="region of interest" description="Disordered" evidence="2">
    <location>
        <begin position="521"/>
        <end position="579"/>
    </location>
</feature>
<dbReference type="PANTHER" id="PTHR21705">
    <property type="entry name" value="RAI16 PROTEIN-RELATED"/>
    <property type="match status" value="1"/>
</dbReference>
<dbReference type="InterPro" id="IPR019384">
    <property type="entry name" value="FHIP"/>
</dbReference>
<evidence type="ECO:0000256" key="1">
    <source>
        <dbReference type="ARBA" id="ARBA00024336"/>
    </source>
</evidence>
<keyword evidence="5" id="KW-1185">Reference proteome</keyword>
<dbReference type="InterPro" id="IPR045669">
    <property type="entry name" value="FHIP_C"/>
</dbReference>
<dbReference type="KEGG" id="btab:109044694"/>
<evidence type="ECO:0000313" key="5">
    <source>
        <dbReference type="Proteomes" id="UP001152759"/>
    </source>
</evidence>
<organism evidence="4 5">
    <name type="scientific">Bemisia tabaci</name>
    <name type="common">Sweetpotato whitefly</name>
    <name type="synonym">Aleurodes tabaci</name>
    <dbReference type="NCBI Taxonomy" id="7038"/>
    <lineage>
        <taxon>Eukaryota</taxon>
        <taxon>Metazoa</taxon>
        <taxon>Ecdysozoa</taxon>
        <taxon>Arthropoda</taxon>
        <taxon>Hexapoda</taxon>
        <taxon>Insecta</taxon>
        <taxon>Pterygota</taxon>
        <taxon>Neoptera</taxon>
        <taxon>Paraneoptera</taxon>
        <taxon>Hemiptera</taxon>
        <taxon>Sternorrhyncha</taxon>
        <taxon>Aleyrodoidea</taxon>
        <taxon>Aleyrodidae</taxon>
        <taxon>Aleyrodinae</taxon>
        <taxon>Bemisia</taxon>
    </lineage>
</organism>
<comment type="similarity">
    <text evidence="1">Belongs to the FHIP family.</text>
</comment>
<dbReference type="AlphaFoldDB" id="A0A9P0A2E6"/>
<dbReference type="Pfam" id="PF19311">
    <property type="entry name" value="KELAA"/>
    <property type="match status" value="1"/>
</dbReference>
<dbReference type="InterPro" id="IPR045668">
    <property type="entry name" value="FHIP_KELAA_motif"/>
</dbReference>
<feature type="region of interest" description="Disordered" evidence="2">
    <location>
        <begin position="1"/>
        <end position="25"/>
    </location>
</feature>
<reference evidence="4" key="1">
    <citation type="submission" date="2021-12" db="EMBL/GenBank/DDBJ databases">
        <authorList>
            <person name="King R."/>
        </authorList>
    </citation>
    <scope>NUCLEOTIDE SEQUENCE</scope>
</reference>
<dbReference type="PANTHER" id="PTHR21705:SF11">
    <property type="entry name" value="FHIP FAMILY PROTEIN CG3558"/>
    <property type="match status" value="1"/>
</dbReference>
<feature type="compositionally biased region" description="Polar residues" evidence="2">
    <location>
        <begin position="1"/>
        <end position="12"/>
    </location>
</feature>
<accession>A0A9P0A2E6</accession>
<proteinExistence type="inferred from homology"/>
<dbReference type="EMBL" id="OU963871">
    <property type="protein sequence ID" value="CAH0382971.1"/>
    <property type="molecule type" value="Genomic_DNA"/>
</dbReference>